<evidence type="ECO:0000256" key="3">
    <source>
        <dbReference type="PIRNR" id="PIRNR001365"/>
    </source>
</evidence>
<evidence type="ECO:0000313" key="6">
    <source>
        <dbReference type="Proteomes" id="UP000004030"/>
    </source>
</evidence>
<keyword evidence="2 3" id="KW-0456">Lyase</keyword>
<evidence type="ECO:0000256" key="4">
    <source>
        <dbReference type="PIRSR" id="PIRSR001365-1"/>
    </source>
</evidence>
<dbReference type="SMART" id="SM01130">
    <property type="entry name" value="DHDPS"/>
    <property type="match status" value="1"/>
</dbReference>
<dbReference type="PANTHER" id="PTHR12128">
    <property type="entry name" value="DIHYDRODIPICOLINATE SYNTHASE"/>
    <property type="match status" value="1"/>
</dbReference>
<dbReference type="PIRSF" id="PIRSF001365">
    <property type="entry name" value="DHDPS"/>
    <property type="match status" value="1"/>
</dbReference>
<comment type="similarity">
    <text evidence="1 3">Belongs to the DapA family.</text>
</comment>
<dbReference type="PANTHER" id="PTHR12128:SF66">
    <property type="entry name" value="4-HYDROXY-2-OXOGLUTARATE ALDOLASE, MITOCHONDRIAL"/>
    <property type="match status" value="1"/>
</dbReference>
<dbReference type="InterPro" id="IPR013785">
    <property type="entry name" value="Aldolase_TIM"/>
</dbReference>
<gene>
    <name evidence="5" type="ORF">NSU_3428</name>
</gene>
<comment type="caution">
    <text evidence="5">The sequence shown here is derived from an EMBL/GenBank/DDBJ whole genome shotgun (WGS) entry which is preliminary data.</text>
</comment>
<accession>G6EGJ8</accession>
<proteinExistence type="inferred from homology"/>
<sequence>MVYKERTRTMPTKRKLMTPQDVQGAWAIMPTSAKEGAESWRMTDSLDLDASVDAINGLIDSGIDGILTMGTYGEAATLTLDEKKRFMACLVETVAGRVPCFVGTTTLNTRDTIELTRYAADLGADGTMLGLPMWCTPTLPAAVRFYKDVAEACPDMAQCIYANPEAFRFDFPPPFWAQVADIPQVVSAKYTAIGQLIQNLELTRGKVRAMPIELDYYAGARIDDDISAFWSSGAVCGPKPTIALRDEVARARETGDWTKAKALTDKMWWAVTPMFPAGGFREFSMYNIAIDKARMQAAGWMQVGPARPPYDMMPDHIRAGAETAGVRWAEMAKEAV</sequence>
<name>G6EGJ8_9SPHN</name>
<dbReference type="AlphaFoldDB" id="G6EGJ8"/>
<evidence type="ECO:0000256" key="1">
    <source>
        <dbReference type="ARBA" id="ARBA00007592"/>
    </source>
</evidence>
<dbReference type="PATRIC" id="fig|1088721.3.peg.3381"/>
<evidence type="ECO:0000313" key="5">
    <source>
        <dbReference type="EMBL" id="EHJ59545.1"/>
    </source>
</evidence>
<dbReference type="Proteomes" id="UP000004030">
    <property type="component" value="Unassembled WGS sequence"/>
</dbReference>
<feature type="active site" description="Schiff-base intermediate with substrate" evidence="4">
    <location>
        <position position="161"/>
    </location>
</feature>
<dbReference type="Pfam" id="PF00701">
    <property type="entry name" value="DHDPS"/>
    <property type="match status" value="1"/>
</dbReference>
<dbReference type="eggNOG" id="COG0329">
    <property type="taxonomic scope" value="Bacteria"/>
</dbReference>
<protein>
    <submittedName>
        <fullName evidence="5">Hydratase-aldolase</fullName>
    </submittedName>
</protein>
<dbReference type="PRINTS" id="PR00146">
    <property type="entry name" value="DHPICSNTHASE"/>
</dbReference>
<dbReference type="InterPro" id="IPR002220">
    <property type="entry name" value="DapA-like"/>
</dbReference>
<reference evidence="5 6" key="1">
    <citation type="journal article" date="2012" name="J. Bacteriol.">
        <title>Genome sequence of benzo(a)pyrene-degrading bacterium Novosphingobium pentaromativorans US6-1.</title>
        <authorList>
            <person name="Luo Y.R."/>
            <person name="Kang S.G."/>
            <person name="Kim S.J."/>
            <person name="Kim M.R."/>
            <person name="Li N."/>
            <person name="Lee J.H."/>
            <person name="Kwon K.K."/>
        </authorList>
    </citation>
    <scope>NUCLEOTIDE SEQUENCE [LARGE SCALE GENOMIC DNA]</scope>
    <source>
        <strain evidence="5 6">US6-1</strain>
    </source>
</reference>
<dbReference type="SUPFAM" id="SSF51569">
    <property type="entry name" value="Aldolase"/>
    <property type="match status" value="1"/>
</dbReference>
<dbReference type="EMBL" id="AGFM01000055">
    <property type="protein sequence ID" value="EHJ59545.1"/>
    <property type="molecule type" value="Genomic_DNA"/>
</dbReference>
<dbReference type="Gene3D" id="3.20.20.70">
    <property type="entry name" value="Aldolase class I"/>
    <property type="match status" value="1"/>
</dbReference>
<organism evidence="5 6">
    <name type="scientific">Novosphingobium pentaromativorans US6-1</name>
    <dbReference type="NCBI Taxonomy" id="1088721"/>
    <lineage>
        <taxon>Bacteria</taxon>
        <taxon>Pseudomonadati</taxon>
        <taxon>Pseudomonadota</taxon>
        <taxon>Alphaproteobacteria</taxon>
        <taxon>Sphingomonadales</taxon>
        <taxon>Sphingomonadaceae</taxon>
        <taxon>Novosphingobium</taxon>
    </lineage>
</organism>
<keyword evidence="6" id="KW-1185">Reference proteome</keyword>
<evidence type="ECO:0000256" key="2">
    <source>
        <dbReference type="ARBA" id="ARBA00023239"/>
    </source>
</evidence>
<feature type="active site" description="Schiff-base intermediate with substrate" evidence="4">
    <location>
        <position position="189"/>
    </location>
</feature>
<dbReference type="GO" id="GO:0008840">
    <property type="term" value="F:4-hydroxy-tetrahydrodipicolinate synthase activity"/>
    <property type="evidence" value="ECO:0007669"/>
    <property type="project" value="TreeGrafter"/>
</dbReference>